<dbReference type="InterPro" id="IPR036892">
    <property type="entry name" value="L27_dom_sf"/>
</dbReference>
<name>A0AAD6BBS0_9TELE</name>
<dbReference type="AlphaFoldDB" id="A0AAD6BBS0"/>
<evidence type="ECO:0000313" key="4">
    <source>
        <dbReference type="Proteomes" id="UP001219934"/>
    </source>
</evidence>
<reference evidence="3" key="1">
    <citation type="submission" date="2022-11" db="EMBL/GenBank/DDBJ databases">
        <title>Chromosome-level genome of Pogonophryne albipinna.</title>
        <authorList>
            <person name="Jo E."/>
        </authorList>
    </citation>
    <scope>NUCLEOTIDE SEQUENCE</scope>
    <source>
        <strain evidence="3">SGF0006</strain>
        <tissue evidence="3">Muscle</tissue>
    </source>
</reference>
<evidence type="ECO:0000256" key="1">
    <source>
        <dbReference type="SAM" id="MobiDB-lite"/>
    </source>
</evidence>
<sequence length="212" mass="23743">MTTSHLNGHVAGEGEGGGGGDEELRGGQHREMAVDCPGELGSRTLPVRRSAQLERIRQHQEDLRRRREEEGRQLDLNSSIRLRKLSQHPHIGIDNPTFLQDSNTPQQPALNIQHTHALLELEELLLSLKQIRGCLSDQQSQSDIEHVLALLNKVIEGALDGESQYEMVLQSNGCLCPYPDLDMDPQDMLLQSSKCWRELVTLCPVFAEEIPS</sequence>
<protein>
    <recommendedName>
        <fullName evidence="2">L27-N domain-containing protein</fullName>
    </recommendedName>
</protein>
<organism evidence="3 4">
    <name type="scientific">Pogonophryne albipinna</name>
    <dbReference type="NCBI Taxonomy" id="1090488"/>
    <lineage>
        <taxon>Eukaryota</taxon>
        <taxon>Metazoa</taxon>
        <taxon>Chordata</taxon>
        <taxon>Craniata</taxon>
        <taxon>Vertebrata</taxon>
        <taxon>Euteleostomi</taxon>
        <taxon>Actinopterygii</taxon>
        <taxon>Neopterygii</taxon>
        <taxon>Teleostei</taxon>
        <taxon>Neoteleostei</taxon>
        <taxon>Acanthomorphata</taxon>
        <taxon>Eupercaria</taxon>
        <taxon>Perciformes</taxon>
        <taxon>Notothenioidei</taxon>
        <taxon>Pogonophryne</taxon>
    </lineage>
</organism>
<keyword evidence="4" id="KW-1185">Reference proteome</keyword>
<dbReference type="EMBL" id="JAPTMU010000008">
    <property type="protein sequence ID" value="KAJ4939848.1"/>
    <property type="molecule type" value="Genomic_DNA"/>
</dbReference>
<proteinExistence type="predicted"/>
<evidence type="ECO:0000313" key="3">
    <source>
        <dbReference type="EMBL" id="KAJ4939848.1"/>
    </source>
</evidence>
<accession>A0AAD6BBS0</accession>
<dbReference type="Gene3D" id="1.20.1440.360">
    <property type="match status" value="1"/>
</dbReference>
<comment type="caution">
    <text evidence="3">The sequence shown here is derived from an EMBL/GenBank/DDBJ whole genome shotgun (WGS) entry which is preliminary data.</text>
</comment>
<evidence type="ECO:0000259" key="2">
    <source>
        <dbReference type="Pfam" id="PF09060"/>
    </source>
</evidence>
<dbReference type="Proteomes" id="UP001219934">
    <property type="component" value="Unassembled WGS sequence"/>
</dbReference>
<dbReference type="SUPFAM" id="SSF101288">
    <property type="entry name" value="L27 domain"/>
    <property type="match status" value="1"/>
</dbReference>
<dbReference type="Pfam" id="PF09060">
    <property type="entry name" value="L27_N"/>
    <property type="match status" value="1"/>
</dbReference>
<dbReference type="InterPro" id="IPR015145">
    <property type="entry name" value="L27_N"/>
</dbReference>
<feature type="domain" description="L27-N" evidence="2">
    <location>
        <begin position="120"/>
        <end position="153"/>
    </location>
</feature>
<gene>
    <name evidence="3" type="ORF">JOQ06_029284</name>
</gene>
<feature type="region of interest" description="Disordered" evidence="1">
    <location>
        <begin position="1"/>
        <end position="25"/>
    </location>
</feature>